<feature type="chain" id="PRO_5002518375" evidence="2">
    <location>
        <begin position="36"/>
        <end position="504"/>
    </location>
</feature>
<evidence type="ECO:0000313" key="4">
    <source>
        <dbReference type="EMBL" id="AKH42491.1"/>
    </source>
</evidence>
<dbReference type="PANTHER" id="PTHR42678:SF34">
    <property type="entry name" value="OS04G0183300 PROTEIN"/>
    <property type="match status" value="1"/>
</dbReference>
<feature type="domain" description="Amidase" evidence="3">
    <location>
        <begin position="44"/>
        <end position="479"/>
    </location>
</feature>
<dbReference type="AlphaFoldDB" id="A0A0F7KTM2"/>
<dbReference type="Pfam" id="PF01425">
    <property type="entry name" value="Amidase"/>
    <property type="match status" value="1"/>
</dbReference>
<dbReference type="NCBIfam" id="NF006006">
    <property type="entry name" value="PRK08137.1"/>
    <property type="match status" value="1"/>
</dbReference>
<keyword evidence="2" id="KW-0732">Signal</keyword>
<dbReference type="Gene3D" id="3.90.1300.10">
    <property type="entry name" value="Amidase signature (AS) domain"/>
    <property type="match status" value="1"/>
</dbReference>
<evidence type="ECO:0000256" key="2">
    <source>
        <dbReference type="SAM" id="SignalP"/>
    </source>
</evidence>
<protein>
    <submittedName>
        <fullName evidence="4">Glutamyl-tRNA(Gln) amidotransferase subunit A</fullName>
        <ecNumber evidence="4">6.3.5.-</ecNumber>
    </submittedName>
</protein>
<sequence>MLCPLAIAVGQGKHATMKRAFLLAGLALLAAPLRADPAEDAQVYLDRIAALDDAGPQLNAVIAFNADAPELARQAQGTLLGGRTVLVKDNIETVEWPTTAGSLALAGNDTGRDAPLITRLRQAGGVVLGKTNLSEWANIRSTRSTSGWSAVGGQTRNPHATDRNACGSSSGSGAAVAAELSWAAIGTETDGSITCPASVNGIVGFKPTVGLVSRTHIVPISHSQDTAGPMARNVADAALLLNAIAGTDPADAATADADAHVTDFTAGLEAASLSGVRIGVMRKQVGDSAKVAAVFETALEDLRKAGAQLVEIDYDFPNELGRDEFQTLLFELREDLGAYLSGSPADIPIRSLADAIAFNQDNADREMPWFRQEIFVQAEASTDRRAYEAARRNALHLAGERGIDKLLHENDVAFLIAPTTGPAWPIDLVMGDAYEGSIGAGTLAAVSGYPHLSVPMGAVHGLPIGLSFIGARWEDAAILQAGAAYERARSASIPRPTFRRWQEQ</sequence>
<dbReference type="InterPro" id="IPR036928">
    <property type="entry name" value="AS_sf"/>
</dbReference>
<dbReference type="PANTHER" id="PTHR42678">
    <property type="entry name" value="AMIDASE"/>
    <property type="match status" value="1"/>
</dbReference>
<keyword evidence="4" id="KW-0436">Ligase</keyword>
<feature type="compositionally biased region" description="Polar residues" evidence="1">
    <location>
        <begin position="145"/>
        <end position="158"/>
    </location>
</feature>
<dbReference type="SUPFAM" id="SSF75304">
    <property type="entry name" value="Amidase signature (AS) enzymes"/>
    <property type="match status" value="1"/>
</dbReference>
<evidence type="ECO:0000259" key="3">
    <source>
        <dbReference type="Pfam" id="PF01425"/>
    </source>
</evidence>
<reference evidence="4" key="1">
    <citation type="submission" date="2015-05" db="EMBL/GenBank/DDBJ databases">
        <title>The complete genome of Altererythrobacter atlanticus strain 26DY36.</title>
        <authorList>
            <person name="Wu Y.-H."/>
            <person name="Cheng H."/>
            <person name="Wu X.-W."/>
        </authorList>
    </citation>
    <scope>NUCLEOTIDE SEQUENCE [LARGE SCALE GENOMIC DNA]</scope>
    <source>
        <strain evidence="4">26DY36</strain>
    </source>
</reference>
<organism evidence="4 5">
    <name type="scientific">Croceibacterium atlanticum</name>
    <dbReference type="NCBI Taxonomy" id="1267766"/>
    <lineage>
        <taxon>Bacteria</taxon>
        <taxon>Pseudomonadati</taxon>
        <taxon>Pseudomonadota</taxon>
        <taxon>Alphaproteobacteria</taxon>
        <taxon>Sphingomonadales</taxon>
        <taxon>Erythrobacteraceae</taxon>
        <taxon>Croceibacterium</taxon>
    </lineage>
</organism>
<dbReference type="EC" id="6.3.5.-" evidence="4"/>
<dbReference type="PATRIC" id="fig|1267766.3.peg.1461"/>
<dbReference type="GO" id="GO:0016874">
    <property type="term" value="F:ligase activity"/>
    <property type="evidence" value="ECO:0007669"/>
    <property type="project" value="UniProtKB-KW"/>
</dbReference>
<feature type="region of interest" description="Disordered" evidence="1">
    <location>
        <begin position="145"/>
        <end position="167"/>
    </location>
</feature>
<evidence type="ECO:0000313" key="5">
    <source>
        <dbReference type="Proteomes" id="UP000034392"/>
    </source>
</evidence>
<dbReference type="GO" id="GO:0016740">
    <property type="term" value="F:transferase activity"/>
    <property type="evidence" value="ECO:0007669"/>
    <property type="project" value="UniProtKB-KW"/>
</dbReference>
<dbReference type="InterPro" id="IPR023631">
    <property type="entry name" value="Amidase_dom"/>
</dbReference>
<keyword evidence="5" id="KW-1185">Reference proteome</keyword>
<proteinExistence type="predicted"/>
<evidence type="ECO:0000256" key="1">
    <source>
        <dbReference type="SAM" id="MobiDB-lite"/>
    </source>
</evidence>
<dbReference type="STRING" id="1267766.WYH_01451"/>
<accession>A0A0F7KTM2</accession>
<gene>
    <name evidence="4" type="primary">gatA_2</name>
    <name evidence="4" type="ORF">WYH_01451</name>
</gene>
<dbReference type="Proteomes" id="UP000034392">
    <property type="component" value="Chromosome"/>
</dbReference>
<dbReference type="EMBL" id="CP011452">
    <property type="protein sequence ID" value="AKH42491.1"/>
    <property type="molecule type" value="Genomic_DNA"/>
</dbReference>
<feature type="signal peptide" evidence="2">
    <location>
        <begin position="1"/>
        <end position="35"/>
    </location>
</feature>
<dbReference type="KEGG" id="aay:WYH_01451"/>
<name>A0A0F7KTM2_9SPHN</name>